<feature type="transmembrane region" description="Helical" evidence="2">
    <location>
        <begin position="97"/>
        <end position="116"/>
    </location>
</feature>
<proteinExistence type="predicted"/>
<comment type="caution">
    <text evidence="4">The sequence shown here is derived from an EMBL/GenBank/DDBJ whole genome shotgun (WGS) entry which is preliminary data.</text>
</comment>
<keyword evidence="2" id="KW-1133">Transmembrane helix</keyword>
<feature type="transmembrane region" description="Helical" evidence="2">
    <location>
        <begin position="56"/>
        <end position="77"/>
    </location>
</feature>
<reference evidence="4 5" key="1">
    <citation type="journal article" date="2016" name="Nat. Commun.">
        <title>Thousands of microbial genomes shed light on interconnected biogeochemical processes in an aquifer system.</title>
        <authorList>
            <person name="Anantharaman K."/>
            <person name="Brown C.T."/>
            <person name="Hug L.A."/>
            <person name="Sharon I."/>
            <person name="Castelle C.J."/>
            <person name="Probst A.J."/>
            <person name="Thomas B.C."/>
            <person name="Singh A."/>
            <person name="Wilkins M.J."/>
            <person name="Karaoz U."/>
            <person name="Brodie E.L."/>
            <person name="Williams K.H."/>
            <person name="Hubbard S.S."/>
            <person name="Banfield J.F."/>
        </authorList>
    </citation>
    <scope>NUCLEOTIDE SEQUENCE [LARGE SCALE GENOMIC DNA]</scope>
</reference>
<gene>
    <name evidence="4" type="ORF">A2W05_08405</name>
</gene>
<organism evidence="4 5">
    <name type="scientific">Candidatus Schekmanbacteria bacterium RBG_16_38_10</name>
    <dbReference type="NCBI Taxonomy" id="1817879"/>
    <lineage>
        <taxon>Bacteria</taxon>
        <taxon>Candidatus Schekmaniibacteriota</taxon>
    </lineage>
</organism>
<feature type="domain" description="DUF5658" evidence="3">
    <location>
        <begin position="61"/>
        <end position="152"/>
    </location>
</feature>
<name>A0A1F7S269_9BACT</name>
<evidence type="ECO:0000259" key="3">
    <source>
        <dbReference type="Pfam" id="PF18902"/>
    </source>
</evidence>
<sequence>MNKNNEISPFERRKKDRRTRPTPPFGFYSLSGRRGKNRRAKDRKNYYVDRYSKRSIFFVFLVLALCLLDGLFTLHFLNHGAKEINPFMQLALNYGKFFFLAIKYILNGLAVFVLLMHKNFYLFNHRVNVKYIAVFLIISYIVLVGYEVSLLRYVKRGNMFF</sequence>
<evidence type="ECO:0000313" key="4">
    <source>
        <dbReference type="EMBL" id="OGL47811.1"/>
    </source>
</evidence>
<dbReference type="Pfam" id="PF18902">
    <property type="entry name" value="DUF5658"/>
    <property type="match status" value="1"/>
</dbReference>
<dbReference type="InterPro" id="IPR043717">
    <property type="entry name" value="DUF5658"/>
</dbReference>
<feature type="transmembrane region" description="Helical" evidence="2">
    <location>
        <begin position="128"/>
        <end position="146"/>
    </location>
</feature>
<evidence type="ECO:0000256" key="2">
    <source>
        <dbReference type="SAM" id="Phobius"/>
    </source>
</evidence>
<dbReference type="AlphaFoldDB" id="A0A1F7S269"/>
<dbReference type="Proteomes" id="UP000178797">
    <property type="component" value="Unassembled WGS sequence"/>
</dbReference>
<evidence type="ECO:0000256" key="1">
    <source>
        <dbReference type="SAM" id="MobiDB-lite"/>
    </source>
</evidence>
<keyword evidence="2" id="KW-0812">Transmembrane</keyword>
<keyword evidence="2" id="KW-0472">Membrane</keyword>
<protein>
    <recommendedName>
        <fullName evidence="3">DUF5658 domain-containing protein</fullName>
    </recommendedName>
</protein>
<accession>A0A1F7S269</accession>
<dbReference type="EMBL" id="MGDE01000009">
    <property type="protein sequence ID" value="OGL47811.1"/>
    <property type="molecule type" value="Genomic_DNA"/>
</dbReference>
<feature type="region of interest" description="Disordered" evidence="1">
    <location>
        <begin position="1"/>
        <end position="25"/>
    </location>
</feature>
<evidence type="ECO:0000313" key="5">
    <source>
        <dbReference type="Proteomes" id="UP000178797"/>
    </source>
</evidence>